<comment type="caution">
    <text evidence="3">The sequence shown here is derived from an EMBL/GenBank/DDBJ whole genome shotgun (WGS) entry which is preliminary data.</text>
</comment>
<organism evidence="3 4">
    <name type="scientific">Suillus fuscotomentosus</name>
    <dbReference type="NCBI Taxonomy" id="1912939"/>
    <lineage>
        <taxon>Eukaryota</taxon>
        <taxon>Fungi</taxon>
        <taxon>Dikarya</taxon>
        <taxon>Basidiomycota</taxon>
        <taxon>Agaricomycotina</taxon>
        <taxon>Agaricomycetes</taxon>
        <taxon>Agaricomycetidae</taxon>
        <taxon>Boletales</taxon>
        <taxon>Suillineae</taxon>
        <taxon>Suillaceae</taxon>
        <taxon>Suillus</taxon>
    </lineage>
</organism>
<sequence length="684" mass="75823">MNHTFAYPEDQASLSERATTQHALSSNTRAESFPSHGAPLSFQPIQSPFLSEILVARSSSDSELTSSDKLSALPDSPLSRPRVLSSMERQAIQTSQSAPSLEGFTRHPNTSTPDMSRATASEGALSKGSPFQRVSFESGPSRIPPSPSNMSRPGSNVHHPLLRDGGAPPSRSPLIESTLSRFRRPSDPPRPSPAMRAEAQTPRKGSYESPSASHSRAASPMRIFAWPAFRRRETREEPFVPQNPFQRRNPLRRFSIGSPDRNNDESFDPNCEDALKQCLPHPVTCIPLKASRKFLRSSRDFLMDTLPRQIYLHLLLRLPSLYFSRIARIYQDAELSRPDIERLIEACASQVPNPTSSPIPPGAHYHPQPALPLADEWTVANVSPALIRFKHSWEAFIDSLLREWKTLNLVSALLLSAILSMFQNTMMAQDPVIRTAALLSLTSALMSLFFGCIYIVRFGTMRSMYKATRWAEEARKTTTFIWWNVWVLLAMPAVWLAWFVLPVPITLSHSPVPDRSMCFFIAAILSFVWRSDSSTDNTSPAPLSPTAVLGPRIAITALFIVGLIDFVLIVNTLHNYGRTRDVEAEMRLLGTGESTQAHRASADREREDRGRRAGHLSRGRARFAGEGRGRPDGDRPSEGGVLSAVTGLGLTNLDGVLNSSPRSSNELSREKEKDKTVVMVATNS</sequence>
<reference evidence="3" key="1">
    <citation type="journal article" date="2020" name="New Phytol.">
        <title>Comparative genomics reveals dynamic genome evolution in host specialist ectomycorrhizal fungi.</title>
        <authorList>
            <person name="Lofgren L.A."/>
            <person name="Nguyen N.H."/>
            <person name="Vilgalys R."/>
            <person name="Ruytinx J."/>
            <person name="Liao H.L."/>
            <person name="Branco S."/>
            <person name="Kuo A."/>
            <person name="LaButti K."/>
            <person name="Lipzen A."/>
            <person name="Andreopoulos W."/>
            <person name="Pangilinan J."/>
            <person name="Riley R."/>
            <person name="Hundley H."/>
            <person name="Na H."/>
            <person name="Barry K."/>
            <person name="Grigoriev I.V."/>
            <person name="Stajich J.E."/>
            <person name="Kennedy P.G."/>
        </authorList>
    </citation>
    <scope>NUCLEOTIDE SEQUENCE</scope>
    <source>
        <strain evidence="3">FC203</strain>
    </source>
</reference>
<feature type="region of interest" description="Disordered" evidence="1">
    <location>
        <begin position="1"/>
        <end position="41"/>
    </location>
</feature>
<feature type="compositionally biased region" description="Polar residues" evidence="1">
    <location>
        <begin position="657"/>
        <end position="666"/>
    </location>
</feature>
<feature type="transmembrane region" description="Helical" evidence="2">
    <location>
        <begin position="480"/>
        <end position="500"/>
    </location>
</feature>
<dbReference type="RefSeq" id="XP_041223165.1">
    <property type="nucleotide sequence ID" value="XM_041365098.1"/>
</dbReference>
<feature type="compositionally biased region" description="Polar residues" evidence="1">
    <location>
        <begin position="87"/>
        <end position="99"/>
    </location>
</feature>
<feature type="transmembrane region" description="Helical" evidence="2">
    <location>
        <begin position="436"/>
        <end position="460"/>
    </location>
</feature>
<keyword evidence="2" id="KW-0472">Membrane</keyword>
<feature type="compositionally biased region" description="Basic residues" evidence="1">
    <location>
        <begin position="612"/>
        <end position="621"/>
    </location>
</feature>
<evidence type="ECO:0000256" key="1">
    <source>
        <dbReference type="SAM" id="MobiDB-lite"/>
    </source>
</evidence>
<feature type="region of interest" description="Disordered" evidence="1">
    <location>
        <begin position="239"/>
        <end position="267"/>
    </location>
</feature>
<feature type="compositionally biased region" description="Polar residues" evidence="1">
    <location>
        <begin position="12"/>
        <end position="30"/>
    </location>
</feature>
<feature type="transmembrane region" description="Helical" evidence="2">
    <location>
        <begin position="549"/>
        <end position="570"/>
    </location>
</feature>
<keyword evidence="2" id="KW-1133">Transmembrane helix</keyword>
<keyword evidence="2" id="KW-0812">Transmembrane</keyword>
<feature type="region of interest" description="Disordered" evidence="1">
    <location>
        <begin position="58"/>
        <end position="218"/>
    </location>
</feature>
<feature type="region of interest" description="Disordered" evidence="1">
    <location>
        <begin position="589"/>
        <end position="684"/>
    </location>
</feature>
<feature type="compositionally biased region" description="Basic and acidic residues" evidence="1">
    <location>
        <begin position="600"/>
        <end position="611"/>
    </location>
</feature>
<dbReference type="GeneID" id="64659396"/>
<keyword evidence="4" id="KW-1185">Reference proteome</keyword>
<feature type="compositionally biased region" description="Basic and acidic residues" evidence="1">
    <location>
        <begin position="623"/>
        <end position="637"/>
    </location>
</feature>
<dbReference type="Proteomes" id="UP001195769">
    <property type="component" value="Unassembled WGS sequence"/>
</dbReference>
<gene>
    <name evidence="3" type="ORF">F5891DRAFT_1149415</name>
</gene>
<accession>A0AAD4E324</accession>
<dbReference type="AlphaFoldDB" id="A0AAD4E324"/>
<name>A0AAD4E324_9AGAM</name>
<protein>
    <submittedName>
        <fullName evidence="3">Uncharacterized protein</fullName>
    </submittedName>
</protein>
<proteinExistence type="predicted"/>
<evidence type="ECO:0000256" key="2">
    <source>
        <dbReference type="SAM" id="Phobius"/>
    </source>
</evidence>
<feature type="compositionally biased region" description="Low complexity" evidence="1">
    <location>
        <begin position="58"/>
        <end position="71"/>
    </location>
</feature>
<evidence type="ECO:0000313" key="3">
    <source>
        <dbReference type="EMBL" id="KAG1897589.1"/>
    </source>
</evidence>
<feature type="compositionally biased region" description="Low complexity" evidence="1">
    <location>
        <begin position="209"/>
        <end position="218"/>
    </location>
</feature>
<dbReference type="EMBL" id="JABBWK010000045">
    <property type="protein sequence ID" value="KAG1897589.1"/>
    <property type="molecule type" value="Genomic_DNA"/>
</dbReference>
<feature type="compositionally biased region" description="Basic and acidic residues" evidence="1">
    <location>
        <begin position="667"/>
        <end position="676"/>
    </location>
</feature>
<evidence type="ECO:0000313" key="4">
    <source>
        <dbReference type="Proteomes" id="UP001195769"/>
    </source>
</evidence>